<dbReference type="EMBL" id="CZQC01000070">
    <property type="protein sequence ID" value="CUS42746.1"/>
    <property type="molecule type" value="Genomic_DNA"/>
</dbReference>
<organism evidence="2">
    <name type="scientific">hydrothermal vent metagenome</name>
    <dbReference type="NCBI Taxonomy" id="652676"/>
    <lineage>
        <taxon>unclassified sequences</taxon>
        <taxon>metagenomes</taxon>
        <taxon>ecological metagenomes</taxon>
    </lineage>
</organism>
<evidence type="ECO:0000256" key="1">
    <source>
        <dbReference type="SAM" id="Phobius"/>
    </source>
</evidence>
<keyword evidence="1" id="KW-0812">Transmembrane</keyword>
<accession>A0A161K4V1</accession>
<reference evidence="2" key="1">
    <citation type="submission" date="2015-10" db="EMBL/GenBank/DDBJ databases">
        <authorList>
            <person name="Gilbert D.G."/>
        </authorList>
    </citation>
    <scope>NUCLEOTIDE SEQUENCE</scope>
</reference>
<gene>
    <name evidence="2" type="ORF">MGWOODY_Tha1124</name>
</gene>
<feature type="transmembrane region" description="Helical" evidence="1">
    <location>
        <begin position="34"/>
        <end position="54"/>
    </location>
</feature>
<sequence>MFTIMNKAATLVFWALVLTATVQGWTGVAGWLPTIGLVVAGIHVLEVLFFLAAFRSKSTNLRLDAIQVFVFGMFHLQRFMPKR</sequence>
<dbReference type="Pfam" id="PF06611">
    <property type="entry name" value="DUF1145"/>
    <property type="match status" value="1"/>
</dbReference>
<proteinExistence type="predicted"/>
<dbReference type="AlphaFoldDB" id="A0A161K4V1"/>
<dbReference type="InterPro" id="IPR009525">
    <property type="entry name" value="DUF1145"/>
</dbReference>
<protein>
    <recommendedName>
        <fullName evidence="3">DUF1145 domain-containing protein</fullName>
    </recommendedName>
</protein>
<evidence type="ECO:0000313" key="2">
    <source>
        <dbReference type="EMBL" id="CUS42746.1"/>
    </source>
</evidence>
<keyword evidence="1" id="KW-1133">Transmembrane helix</keyword>
<keyword evidence="1" id="KW-0472">Membrane</keyword>
<evidence type="ECO:0008006" key="3">
    <source>
        <dbReference type="Google" id="ProtNLM"/>
    </source>
</evidence>
<name>A0A161K4V1_9ZZZZ</name>